<keyword evidence="3" id="KW-0762">Sugar transport</keyword>
<dbReference type="SUPFAM" id="SSF55804">
    <property type="entry name" value="Phoshotransferase/anion transport protein"/>
    <property type="match status" value="1"/>
</dbReference>
<gene>
    <name evidence="7" type="ORF">ACEN34_07075</name>
</gene>
<proteinExistence type="predicted"/>
<dbReference type="Proteomes" id="UP001625389">
    <property type="component" value="Unassembled WGS sequence"/>
</dbReference>
<evidence type="ECO:0000256" key="5">
    <source>
        <dbReference type="ARBA" id="ARBA00022683"/>
    </source>
</evidence>
<evidence type="ECO:0000313" key="7">
    <source>
        <dbReference type="EMBL" id="MFL2029377.1"/>
    </source>
</evidence>
<dbReference type="InterPro" id="IPR004715">
    <property type="entry name" value="PTS_IIA_fruc"/>
</dbReference>
<evidence type="ECO:0000256" key="2">
    <source>
        <dbReference type="ARBA" id="ARBA00022553"/>
    </source>
</evidence>
<dbReference type="NCBIfam" id="NF007389">
    <property type="entry name" value="PRK09913.1"/>
    <property type="match status" value="1"/>
</dbReference>
<dbReference type="InterPro" id="IPR002178">
    <property type="entry name" value="PTS_EIIA_type-2_dom"/>
</dbReference>
<dbReference type="Pfam" id="PF00359">
    <property type="entry name" value="PTS_EIIA_2"/>
    <property type="match status" value="1"/>
</dbReference>
<reference evidence="7 8" key="1">
    <citation type="submission" date="2024-08" db="EMBL/GenBank/DDBJ databases">
        <authorList>
            <person name="Arias E."/>
        </authorList>
    </citation>
    <scope>NUCLEOTIDE SEQUENCE [LARGE SCALE GENOMIC DNA]</scope>
    <source>
        <strain evidence="7 8">FAM 25317</strain>
    </source>
</reference>
<keyword evidence="5" id="KW-0598">Phosphotransferase system</keyword>
<dbReference type="InterPro" id="IPR016152">
    <property type="entry name" value="PTrfase/Anion_transptr"/>
</dbReference>
<keyword evidence="8" id="KW-1185">Reference proteome</keyword>
<evidence type="ECO:0000256" key="4">
    <source>
        <dbReference type="ARBA" id="ARBA00022679"/>
    </source>
</evidence>
<feature type="domain" description="PTS EIIA type-2" evidence="6">
    <location>
        <begin position="3"/>
        <end position="148"/>
    </location>
</feature>
<dbReference type="EMBL" id="JBGQPK010000024">
    <property type="protein sequence ID" value="MFL2029377.1"/>
    <property type="molecule type" value="Genomic_DNA"/>
</dbReference>
<evidence type="ECO:0000256" key="3">
    <source>
        <dbReference type="ARBA" id="ARBA00022597"/>
    </source>
</evidence>
<dbReference type="RefSeq" id="WP_407137391.1">
    <property type="nucleotide sequence ID" value="NZ_JBGQPK010000024.1"/>
</dbReference>
<protein>
    <submittedName>
        <fullName evidence="7">PTS fructose transporter subunit IIA</fullName>
    </submittedName>
</protein>
<sequence>MTDLFTRDQINSNIDGTTQTEILTNLANWATDLGIAKDADQLVKDYQAREQESTTGFGNGIAIPHAKSNNIEHAAILFARGTTDVEWAALDDKPVNVWISLLVPDNQADTHLKLLAKLSRQLIHQDFIQLLKTGTADEVYARITEIIS</sequence>
<evidence type="ECO:0000313" key="8">
    <source>
        <dbReference type="Proteomes" id="UP001625389"/>
    </source>
</evidence>
<name>A0ABW8UC70_9LACO</name>
<accession>A0ABW8UC70</accession>
<dbReference type="Gene3D" id="3.40.930.10">
    <property type="entry name" value="Mannitol-specific EII, Chain A"/>
    <property type="match status" value="1"/>
</dbReference>
<dbReference type="PROSITE" id="PS51094">
    <property type="entry name" value="PTS_EIIA_TYPE_2"/>
    <property type="match status" value="1"/>
</dbReference>
<evidence type="ECO:0000256" key="1">
    <source>
        <dbReference type="ARBA" id="ARBA00022448"/>
    </source>
</evidence>
<keyword evidence="4" id="KW-0808">Transferase</keyword>
<evidence type="ECO:0000259" key="6">
    <source>
        <dbReference type="PROSITE" id="PS51094"/>
    </source>
</evidence>
<comment type="caution">
    <text evidence="7">The sequence shown here is derived from an EMBL/GenBank/DDBJ whole genome shotgun (WGS) entry which is preliminary data.</text>
</comment>
<dbReference type="NCBIfam" id="TIGR00848">
    <property type="entry name" value="fruA"/>
    <property type="match status" value="1"/>
</dbReference>
<dbReference type="InterPro" id="IPR051541">
    <property type="entry name" value="PTS_SugarTrans_NitroReg"/>
</dbReference>
<keyword evidence="1" id="KW-0813">Transport</keyword>
<organism evidence="7 8">
    <name type="scientific">Loigolactobacillus zhaoyuanensis</name>
    <dbReference type="NCBI Taxonomy" id="2486017"/>
    <lineage>
        <taxon>Bacteria</taxon>
        <taxon>Bacillati</taxon>
        <taxon>Bacillota</taxon>
        <taxon>Bacilli</taxon>
        <taxon>Lactobacillales</taxon>
        <taxon>Lactobacillaceae</taxon>
        <taxon>Loigolactobacillus</taxon>
    </lineage>
</organism>
<dbReference type="PROSITE" id="PS00372">
    <property type="entry name" value="PTS_EIIA_TYPE_2_HIS"/>
    <property type="match status" value="1"/>
</dbReference>
<dbReference type="PANTHER" id="PTHR47738">
    <property type="entry name" value="PTS SYSTEM FRUCTOSE-LIKE EIIA COMPONENT-RELATED"/>
    <property type="match status" value="1"/>
</dbReference>
<dbReference type="CDD" id="cd00211">
    <property type="entry name" value="PTS_IIA_fru"/>
    <property type="match status" value="1"/>
</dbReference>
<keyword evidence="2" id="KW-0597">Phosphoprotein</keyword>
<dbReference type="PANTHER" id="PTHR47738:SF2">
    <property type="entry name" value="PTS SYSTEM FRUCTOSE-LIKE EIIA COMPONENT"/>
    <property type="match status" value="1"/>
</dbReference>